<comment type="pathway">
    <text evidence="1">Cofactor biosynthesis; tetrahydrofolate biosynthesis; 2-amino-4-hydroxy-6-hydroxymethyl-7,8-dihydropteridine diphosphate from 7,8-dihydroneopterin triphosphate: step 3/4.</text>
</comment>
<feature type="domain" description="Dihydroneopterin aldolase MtpD C-terminal" evidence="2">
    <location>
        <begin position="76"/>
        <end position="183"/>
    </location>
</feature>
<dbReference type="Gene3D" id="3.30.1300.20">
    <property type="entry name" value="7,8-dihydroneopterin aldolase (MptD)"/>
    <property type="match status" value="1"/>
</dbReference>
<dbReference type="GO" id="GO:0004150">
    <property type="term" value="F:dihydroneopterin aldolase activity"/>
    <property type="evidence" value="ECO:0007669"/>
    <property type="project" value="UniProtKB-UniRule"/>
</dbReference>
<evidence type="ECO:0000256" key="1">
    <source>
        <dbReference type="HAMAP-Rule" id="MF_02130"/>
    </source>
</evidence>
<comment type="subunit">
    <text evidence="1">Homotetramer.</text>
</comment>
<dbReference type="InterPro" id="IPR036839">
    <property type="entry name" value="MptD_sf"/>
</dbReference>
<dbReference type="GO" id="GO:0046656">
    <property type="term" value="P:folic acid biosynthetic process"/>
    <property type="evidence" value="ECO:0007669"/>
    <property type="project" value="UniProtKB-KW"/>
</dbReference>
<dbReference type="eggNOG" id="arCOG04705">
    <property type="taxonomic scope" value="Archaea"/>
</dbReference>
<comment type="function">
    <text evidence="1">Catalyzes the conversion of 7,8-dihydroneopterin (H2Neo) to 6-hydroxymethyl-7,8-dihydropterin (6-HMD).</text>
</comment>
<keyword evidence="1" id="KW-0289">Folate biosynthesis</keyword>
<gene>
    <name evidence="1" type="primary">mptD</name>
    <name evidence="3" type="ORF">C477_02194</name>
</gene>
<evidence type="ECO:0000313" key="3">
    <source>
        <dbReference type="EMBL" id="ELZ23320.1"/>
    </source>
</evidence>
<name>M0CJ55_9EURY</name>
<dbReference type="EC" id="4.1.2.25" evidence="1"/>
<comment type="similarity">
    <text evidence="1">Belongs to the archaeal dihydroneopterin aldolase family.</text>
</comment>
<keyword evidence="4" id="KW-1185">Reference proteome</keyword>
<dbReference type="UniPathway" id="UPA00077">
    <property type="reaction ID" value="UER00154"/>
</dbReference>
<proteinExistence type="inferred from homology"/>
<protein>
    <recommendedName>
        <fullName evidence="1">Dihydroneopterin aldolase</fullName>
        <shortName evidence="1">DHNA</shortName>
        <ecNumber evidence="1">4.1.2.25</ecNumber>
    </recommendedName>
    <alternativeName>
        <fullName evidence="1">7,8-dihydroneopterin aldolase</fullName>
    </alternativeName>
</protein>
<dbReference type="InterPro" id="IPR027508">
    <property type="entry name" value="DHN_aldolase_MptD"/>
</dbReference>
<dbReference type="AlphaFoldDB" id="M0CJ55"/>
<dbReference type="EMBL" id="AOIS01000011">
    <property type="protein sequence ID" value="ELZ23320.1"/>
    <property type="molecule type" value="Genomic_DNA"/>
</dbReference>
<dbReference type="Proteomes" id="UP000011657">
    <property type="component" value="Unassembled WGS sequence"/>
</dbReference>
<dbReference type="PATRIC" id="fig|1227488.3.peg.428"/>
<reference evidence="3 4" key="1">
    <citation type="journal article" date="2014" name="PLoS Genet.">
        <title>Phylogenetically driven sequencing of extremely halophilic archaea reveals strategies for static and dynamic osmo-response.</title>
        <authorList>
            <person name="Becker E.A."/>
            <person name="Seitzer P.M."/>
            <person name="Tritt A."/>
            <person name="Larsen D."/>
            <person name="Krusor M."/>
            <person name="Yao A.I."/>
            <person name="Wu D."/>
            <person name="Madern D."/>
            <person name="Eisen J.A."/>
            <person name="Darling A.E."/>
            <person name="Facciotti M.T."/>
        </authorList>
    </citation>
    <scope>NUCLEOTIDE SEQUENCE [LARGE SCALE GENOMIC DNA]</scope>
    <source>
        <strain evidence="3 4">JCM 13891</strain>
    </source>
</reference>
<comment type="catalytic activity">
    <reaction evidence="1">
        <text>7,8-dihydroneopterin = 6-hydroxymethyl-7,8-dihydropterin + glycolaldehyde</text>
        <dbReference type="Rhea" id="RHEA:10540"/>
        <dbReference type="ChEBI" id="CHEBI:17001"/>
        <dbReference type="ChEBI" id="CHEBI:17071"/>
        <dbReference type="ChEBI" id="CHEBI:44841"/>
        <dbReference type="EC" id="4.1.2.25"/>
    </reaction>
</comment>
<dbReference type="SUPFAM" id="SSF143560">
    <property type="entry name" value="MK0786-like"/>
    <property type="match status" value="1"/>
</dbReference>
<evidence type="ECO:0000259" key="2">
    <source>
        <dbReference type="Pfam" id="PF04038"/>
    </source>
</evidence>
<evidence type="ECO:0000313" key="4">
    <source>
        <dbReference type="Proteomes" id="UP000011657"/>
    </source>
</evidence>
<dbReference type="Pfam" id="PF04038">
    <property type="entry name" value="DHNA"/>
    <property type="match status" value="1"/>
</dbReference>
<keyword evidence="1" id="KW-0456">Lyase</keyword>
<comment type="caution">
    <text evidence="3">The sequence shown here is derived from an EMBL/GenBank/DDBJ whole genome shotgun (WGS) entry which is preliminary data.</text>
</comment>
<dbReference type="STRING" id="1227488.C477_02194"/>
<dbReference type="InterPro" id="IPR007181">
    <property type="entry name" value="MtpD_C"/>
</dbReference>
<dbReference type="GO" id="GO:0046654">
    <property type="term" value="P:tetrahydrofolate biosynthetic process"/>
    <property type="evidence" value="ECO:0007669"/>
    <property type="project" value="UniProtKB-UniRule"/>
</dbReference>
<feature type="binding site" evidence="1">
    <location>
        <position position="180"/>
    </location>
    <ligand>
        <name>substrate</name>
    </ligand>
</feature>
<organism evidence="3 4">
    <name type="scientific">Haloterrigena salina JCM 13891</name>
    <dbReference type="NCBI Taxonomy" id="1227488"/>
    <lineage>
        <taxon>Archaea</taxon>
        <taxon>Methanobacteriati</taxon>
        <taxon>Methanobacteriota</taxon>
        <taxon>Stenosarchaea group</taxon>
        <taxon>Halobacteria</taxon>
        <taxon>Halobacteriales</taxon>
        <taxon>Natrialbaceae</taxon>
        <taxon>Haloterrigena</taxon>
    </lineage>
</organism>
<dbReference type="HAMAP" id="MF_02130">
    <property type="entry name" value="DHNA_arch"/>
    <property type="match status" value="1"/>
</dbReference>
<sequence>MSEGAERGASRRGMANGVAVSLRTSESAGEGVVTPCCHERKVLLVVRTGSRSSSARIAIPFPSALEDPRMTDSDPTDAEAACFEAGIKFGTLYHQFAGTPVAPASAPSLETAMEEAIENQPHCTDVTVDVRTEALEAELADSAADYTELTGRFLEVEIVVDYEGCEVVTRMEMEDGYPLMQVESVRGRDSTAD</sequence>
<accession>M0CJ55</accession>
<feature type="binding site" evidence="1">
    <location>
        <position position="84"/>
    </location>
    <ligand>
        <name>substrate</name>
    </ligand>
</feature>